<dbReference type="FunCoup" id="G0R529">
    <property type="interactions" value="154"/>
</dbReference>
<dbReference type="SUPFAM" id="SSF50978">
    <property type="entry name" value="WD40 repeat-like"/>
    <property type="match status" value="1"/>
</dbReference>
<comment type="subcellular location">
    <subcellularLocation>
        <location evidence="1">Cytoplasm</location>
    </subcellularLocation>
</comment>
<dbReference type="Proteomes" id="UP000008983">
    <property type="component" value="Unassembled WGS sequence"/>
</dbReference>
<dbReference type="InterPro" id="IPR036322">
    <property type="entry name" value="WD40_repeat_dom_sf"/>
</dbReference>
<gene>
    <name evidence="6" type="ORF">IMG5_196130</name>
</gene>
<sequence length="600" mass="69358">MSEKEELEKKLRELKQRRQARTHRSNIEETVENLVRQKEAKSIIPEEEQKTEIKNTSPIKQQQQNQQKQCEQQQANIQPQKIRNMEFVQFVGEINIVSKEKQTYEVKIQCNLDQEKQFHNQPDYVEEKEKTQSMKVQTSNTQKQEQQEIIKSPTQIIGNKQQIFTQPEKVTLSQEDISHITKSKNFLDFFHRSSKLVEKVLEKDQIDICALEDIIGQQVHNEQNVTKSYLTHYLKLKDTQYSQNRVITSLEWSPNRNDLLLASYSQNEQGNINDPVGLVALWSLGLKSRPEFYCFCQSQVTVAKFYPYQENLILGGLYNGQIVLWDLRAKTLPVSRTSFTVGHSYPIYSLDVVGSLNAHNIVSVSNDGKLCTWNLSMGTMLQKTVDQQLQNAQNSTKQKQDINVTCMQFPQGDTNNFYIGAEDGQIYRSQLHQKQNNSSQNIVSQCQAHDAMISSLSISNDPNGVHQLSGLVLTSSFDWTVKLWNPKQGGEFKHIQTFDYSEDYVFDVQWNTVNPTIFASVDGEGYLDIFDLSEDIENPQYHEQEGILFIQIQQKYIYLKDKYALNKCKWSNDGLKIATGDSRGTINIYNLDKKKNETKK</sequence>
<dbReference type="InterPro" id="IPR050687">
    <property type="entry name" value="Dynein_IC"/>
</dbReference>
<keyword evidence="3" id="KW-0853">WD repeat</keyword>
<dbReference type="SMART" id="SM00320">
    <property type="entry name" value="WD40"/>
    <property type="match status" value="6"/>
</dbReference>
<keyword evidence="2" id="KW-0963">Cytoplasm</keyword>
<dbReference type="Gene3D" id="2.130.10.10">
    <property type="entry name" value="YVTN repeat-like/Quinoprotein amine dehydrogenase"/>
    <property type="match status" value="2"/>
</dbReference>
<dbReference type="InterPro" id="IPR001680">
    <property type="entry name" value="WD40_rpt"/>
</dbReference>
<name>G0R529_ICHMU</name>
<dbReference type="GO" id="GO:0005868">
    <property type="term" value="C:cytoplasmic dynein complex"/>
    <property type="evidence" value="ECO:0007669"/>
    <property type="project" value="TreeGrafter"/>
</dbReference>
<dbReference type="GO" id="GO:0045504">
    <property type="term" value="F:dynein heavy chain binding"/>
    <property type="evidence" value="ECO:0007669"/>
    <property type="project" value="TreeGrafter"/>
</dbReference>
<evidence type="ECO:0000313" key="6">
    <source>
        <dbReference type="EMBL" id="EGR27431.1"/>
    </source>
</evidence>
<dbReference type="EMBL" id="GL984360">
    <property type="protein sequence ID" value="EGR27431.1"/>
    <property type="molecule type" value="Genomic_DNA"/>
</dbReference>
<reference evidence="6 7" key="1">
    <citation type="submission" date="2011-07" db="EMBL/GenBank/DDBJ databases">
        <authorList>
            <person name="Coyne R."/>
            <person name="Brami D."/>
            <person name="Johnson J."/>
            <person name="Hostetler J."/>
            <person name="Hannick L."/>
            <person name="Clark T."/>
            <person name="Cassidy-Hanley D."/>
            <person name="Inman J."/>
        </authorList>
    </citation>
    <scope>NUCLEOTIDE SEQUENCE [LARGE SCALE GENOMIC DNA]</scope>
    <source>
        <strain evidence="6 7">G5</strain>
    </source>
</reference>
<proteinExistence type="predicted"/>
<evidence type="ECO:0000256" key="2">
    <source>
        <dbReference type="ARBA" id="ARBA00022490"/>
    </source>
</evidence>
<protein>
    <submittedName>
        <fullName evidence="6">Uncharacterized protein</fullName>
    </submittedName>
</protein>
<dbReference type="GO" id="GO:0045503">
    <property type="term" value="F:dynein light chain binding"/>
    <property type="evidence" value="ECO:0007669"/>
    <property type="project" value="TreeGrafter"/>
</dbReference>
<dbReference type="InterPro" id="IPR015943">
    <property type="entry name" value="WD40/YVTN_repeat-like_dom_sf"/>
</dbReference>
<evidence type="ECO:0000313" key="7">
    <source>
        <dbReference type="Proteomes" id="UP000008983"/>
    </source>
</evidence>
<feature type="compositionally biased region" description="Low complexity" evidence="5">
    <location>
        <begin position="59"/>
        <end position="72"/>
    </location>
</feature>
<keyword evidence="7" id="KW-1185">Reference proteome</keyword>
<dbReference type="GO" id="GO:0010970">
    <property type="term" value="P:transport along microtubule"/>
    <property type="evidence" value="ECO:0007669"/>
    <property type="project" value="TreeGrafter"/>
</dbReference>
<evidence type="ECO:0000256" key="1">
    <source>
        <dbReference type="ARBA" id="ARBA00004496"/>
    </source>
</evidence>
<dbReference type="STRING" id="857967.G0R529"/>
<dbReference type="PANTHER" id="PTHR12442:SF22">
    <property type="entry name" value="CYTOPLASMIC DYNEIN 1 INTERMEDIATE CHAIN-RELATED"/>
    <property type="match status" value="1"/>
</dbReference>
<feature type="compositionally biased region" description="Basic and acidic residues" evidence="5">
    <location>
        <begin position="1"/>
        <end position="16"/>
    </location>
</feature>
<dbReference type="PANTHER" id="PTHR12442">
    <property type="entry name" value="DYNEIN INTERMEDIATE CHAIN"/>
    <property type="match status" value="1"/>
</dbReference>
<dbReference type="InParanoid" id="G0R529"/>
<dbReference type="Pfam" id="PF00400">
    <property type="entry name" value="WD40"/>
    <property type="match status" value="1"/>
</dbReference>
<keyword evidence="4" id="KW-0677">Repeat</keyword>
<dbReference type="AlphaFoldDB" id="G0R529"/>
<dbReference type="RefSeq" id="XP_004024341.1">
    <property type="nucleotide sequence ID" value="XM_004024292.1"/>
</dbReference>
<dbReference type="GeneID" id="14903516"/>
<evidence type="ECO:0000256" key="3">
    <source>
        <dbReference type="ARBA" id="ARBA00022574"/>
    </source>
</evidence>
<evidence type="ECO:0000256" key="4">
    <source>
        <dbReference type="ARBA" id="ARBA00022737"/>
    </source>
</evidence>
<evidence type="ECO:0000256" key="5">
    <source>
        <dbReference type="SAM" id="MobiDB-lite"/>
    </source>
</evidence>
<dbReference type="OMA" id="MHDRPEY"/>
<dbReference type="OrthoDB" id="4189at2759"/>
<dbReference type="eggNOG" id="KOG1587">
    <property type="taxonomic scope" value="Eukaryota"/>
</dbReference>
<organism evidence="6 7">
    <name type="scientific">Ichthyophthirius multifiliis</name>
    <name type="common">White spot disease agent</name>
    <name type="synonym">Ich</name>
    <dbReference type="NCBI Taxonomy" id="5932"/>
    <lineage>
        <taxon>Eukaryota</taxon>
        <taxon>Sar</taxon>
        <taxon>Alveolata</taxon>
        <taxon>Ciliophora</taxon>
        <taxon>Intramacronucleata</taxon>
        <taxon>Oligohymenophorea</taxon>
        <taxon>Hymenostomatida</taxon>
        <taxon>Ophryoglenina</taxon>
        <taxon>Ichthyophthirius</taxon>
    </lineage>
</organism>
<feature type="region of interest" description="Disordered" evidence="5">
    <location>
        <begin position="1"/>
        <end position="72"/>
    </location>
</feature>
<accession>G0R529</accession>
<dbReference type="GO" id="GO:0005737">
    <property type="term" value="C:cytoplasm"/>
    <property type="evidence" value="ECO:0007669"/>
    <property type="project" value="UniProtKB-SubCell"/>
</dbReference>